<dbReference type="STRING" id="545501.BN997_03283"/>
<proteinExistence type="predicted"/>
<keyword evidence="2" id="KW-1185">Reference proteome</keyword>
<accession>A0A0A1MX63</accession>
<dbReference type="Proteomes" id="UP000040453">
    <property type="component" value="Unassembled WGS sequence"/>
</dbReference>
<dbReference type="RefSeq" id="WP_042533634.1">
    <property type="nucleotide sequence ID" value="NZ_CDGG01000001.1"/>
</dbReference>
<evidence type="ECO:0000313" key="1">
    <source>
        <dbReference type="EMBL" id="CEI83376.1"/>
    </source>
</evidence>
<reference evidence="1 2" key="1">
    <citation type="submission" date="2014-11" db="EMBL/GenBank/DDBJ databases">
        <authorList>
            <person name="Urmite Genomes Urmite Genomes"/>
        </authorList>
    </citation>
    <scope>NUCLEOTIDE SEQUENCE [LARGE SCALE GENOMIC DNA]</scope>
    <source>
        <strain evidence="1 2">Oc5</strain>
    </source>
</reference>
<dbReference type="AlphaFoldDB" id="A0A0A1MX63"/>
<name>A0A0A1MX63_9BACI</name>
<gene>
    <name evidence="1" type="ORF">BN997_03283</name>
</gene>
<organism evidence="1 2">
    <name type="scientific">Oceanobacillus oncorhynchi</name>
    <dbReference type="NCBI Taxonomy" id="545501"/>
    <lineage>
        <taxon>Bacteria</taxon>
        <taxon>Bacillati</taxon>
        <taxon>Bacillota</taxon>
        <taxon>Bacilli</taxon>
        <taxon>Bacillales</taxon>
        <taxon>Bacillaceae</taxon>
        <taxon>Oceanobacillus</taxon>
    </lineage>
</organism>
<protein>
    <submittedName>
        <fullName evidence="1">Uncharacterized protein</fullName>
    </submittedName>
</protein>
<evidence type="ECO:0000313" key="2">
    <source>
        <dbReference type="Proteomes" id="UP000040453"/>
    </source>
</evidence>
<dbReference type="EMBL" id="CDGG01000001">
    <property type="protein sequence ID" value="CEI83376.1"/>
    <property type="molecule type" value="Genomic_DNA"/>
</dbReference>
<sequence>MTRPKISLMEAYMIETMRVNGITNEEIIAGVKAKDVSGWKQINEKFDFEQLIALAEKDLAAFEKVIHDGYAVKFVTVGGLERLLSLKFGKEDGKDYQKQQAGVIDLNLDEPALNELKQILSLNWKVEDGAEGISVLLKDQKDFS</sequence>
<dbReference type="OrthoDB" id="2648027at2"/>